<dbReference type="GO" id="GO:0005737">
    <property type="term" value="C:cytoplasm"/>
    <property type="evidence" value="ECO:0007669"/>
    <property type="project" value="TreeGrafter"/>
</dbReference>
<keyword evidence="5" id="KW-1185">Reference proteome</keyword>
<dbReference type="PRINTS" id="PR00081">
    <property type="entry name" value="GDHRDH"/>
</dbReference>
<evidence type="ECO:0000256" key="3">
    <source>
        <dbReference type="RuleBase" id="RU000363"/>
    </source>
</evidence>
<dbReference type="Pfam" id="PF00106">
    <property type="entry name" value="adh_short"/>
    <property type="match status" value="1"/>
</dbReference>
<dbReference type="Proteomes" id="UP000474778">
    <property type="component" value="Unassembled WGS sequence"/>
</dbReference>
<evidence type="ECO:0000313" key="5">
    <source>
        <dbReference type="Proteomes" id="UP000474778"/>
    </source>
</evidence>
<accession>A0A6L7HTX2</accession>
<evidence type="ECO:0000256" key="1">
    <source>
        <dbReference type="ARBA" id="ARBA00022857"/>
    </source>
</evidence>
<dbReference type="EMBL" id="WRPA01000001">
    <property type="protein sequence ID" value="MXR67390.1"/>
    <property type="molecule type" value="Genomic_DNA"/>
</dbReference>
<dbReference type="Gene3D" id="3.40.50.720">
    <property type="entry name" value="NAD(P)-binding Rossmann-like Domain"/>
    <property type="match status" value="1"/>
</dbReference>
<dbReference type="RefSeq" id="WP_160793382.1">
    <property type="nucleotide sequence ID" value="NZ_WRPA01000001.1"/>
</dbReference>
<keyword evidence="1" id="KW-0521">NADP</keyword>
<evidence type="ECO:0000256" key="2">
    <source>
        <dbReference type="ARBA" id="ARBA00023002"/>
    </source>
</evidence>
<organism evidence="4 5">
    <name type="scientific">Shewanella insulae</name>
    <dbReference type="NCBI Taxonomy" id="2681496"/>
    <lineage>
        <taxon>Bacteria</taxon>
        <taxon>Pseudomonadati</taxon>
        <taxon>Pseudomonadota</taxon>
        <taxon>Gammaproteobacteria</taxon>
        <taxon>Alteromonadales</taxon>
        <taxon>Shewanellaceae</taxon>
        <taxon>Shewanella</taxon>
    </lineage>
</organism>
<reference evidence="4 5" key="1">
    <citation type="submission" date="2019-12" db="EMBL/GenBank/DDBJ databases">
        <title>Shewanella insulae sp. nov., isolated from a tidal flat.</title>
        <authorList>
            <person name="Yoon J.-H."/>
        </authorList>
    </citation>
    <scope>NUCLEOTIDE SEQUENCE [LARGE SCALE GENOMIC DNA]</scope>
    <source>
        <strain evidence="4 5">JBTF-M18</strain>
    </source>
</reference>
<protein>
    <submittedName>
        <fullName evidence="4">SDR family NAD(P)-dependent oxidoreductase</fullName>
    </submittedName>
</protein>
<dbReference type="PRINTS" id="PR00080">
    <property type="entry name" value="SDRFAMILY"/>
</dbReference>
<evidence type="ECO:0000313" key="4">
    <source>
        <dbReference type="EMBL" id="MXR67390.1"/>
    </source>
</evidence>
<dbReference type="PANTHER" id="PTHR43544:SF7">
    <property type="entry name" value="NADB-LER2"/>
    <property type="match status" value="1"/>
</dbReference>
<sequence length="231" mass="24613">MAKHVVITGANRGIGLGFVKYYLANGDSVSACCRQPAQASALIQLAESHPNLTIIQLDVTDETSVQALPRHLNDAPIDLLINNAGYYGPKGIGFGQLHAPEWQKVLAVNTIAPLMVTQTCYPMLQKATNAKVVCISSKMGSMADNQSGGSYLYRSSKAGLNAALKSLAIDLSSEEIYCVAFHPGWVQTDMGGPNALITVNEAVAQMAECIDKLDAGQSGLFLNFDGQVIPW</sequence>
<dbReference type="InterPro" id="IPR051468">
    <property type="entry name" value="Fungal_SecMetab_SDRs"/>
</dbReference>
<dbReference type="SUPFAM" id="SSF51735">
    <property type="entry name" value="NAD(P)-binding Rossmann-fold domains"/>
    <property type="match status" value="1"/>
</dbReference>
<dbReference type="AlphaFoldDB" id="A0A6L7HTX2"/>
<dbReference type="GO" id="GO:0016491">
    <property type="term" value="F:oxidoreductase activity"/>
    <property type="evidence" value="ECO:0007669"/>
    <property type="project" value="UniProtKB-KW"/>
</dbReference>
<keyword evidence="2" id="KW-0560">Oxidoreductase</keyword>
<comment type="similarity">
    <text evidence="3">Belongs to the short-chain dehydrogenases/reductases (SDR) family.</text>
</comment>
<comment type="caution">
    <text evidence="4">The sequence shown here is derived from an EMBL/GenBank/DDBJ whole genome shotgun (WGS) entry which is preliminary data.</text>
</comment>
<name>A0A6L7HTX2_9GAMM</name>
<dbReference type="InterPro" id="IPR002347">
    <property type="entry name" value="SDR_fam"/>
</dbReference>
<dbReference type="CDD" id="cd05325">
    <property type="entry name" value="carb_red_sniffer_like_SDR_c"/>
    <property type="match status" value="1"/>
</dbReference>
<dbReference type="InterPro" id="IPR036291">
    <property type="entry name" value="NAD(P)-bd_dom_sf"/>
</dbReference>
<gene>
    <name evidence="4" type="ORF">GNT65_01655</name>
</gene>
<proteinExistence type="inferred from homology"/>
<dbReference type="PANTHER" id="PTHR43544">
    <property type="entry name" value="SHORT-CHAIN DEHYDROGENASE/REDUCTASE"/>
    <property type="match status" value="1"/>
</dbReference>